<feature type="region of interest" description="Disordered" evidence="12">
    <location>
        <begin position="90"/>
        <end position="112"/>
    </location>
</feature>
<reference evidence="16" key="2">
    <citation type="submission" date="2020-09" db="EMBL/GenBank/DDBJ databases">
        <authorList>
            <person name="Sun Q."/>
            <person name="Kim S."/>
        </authorList>
    </citation>
    <scope>NUCLEOTIDE SEQUENCE</scope>
    <source>
        <strain evidence="16">KCTC 32255</strain>
    </source>
</reference>
<evidence type="ECO:0000259" key="14">
    <source>
        <dbReference type="Pfam" id="PF00593"/>
    </source>
</evidence>
<protein>
    <submittedName>
        <fullName evidence="16">TonB-dependent receptor</fullName>
    </submittedName>
</protein>
<dbReference type="Proteomes" id="UP000648075">
    <property type="component" value="Unassembled WGS sequence"/>
</dbReference>
<evidence type="ECO:0000313" key="17">
    <source>
        <dbReference type="Proteomes" id="UP000648075"/>
    </source>
</evidence>
<evidence type="ECO:0000256" key="5">
    <source>
        <dbReference type="ARBA" id="ARBA00022729"/>
    </source>
</evidence>
<evidence type="ECO:0000256" key="11">
    <source>
        <dbReference type="RuleBase" id="RU003357"/>
    </source>
</evidence>
<dbReference type="AlphaFoldDB" id="A0A918PGN4"/>
<evidence type="ECO:0000259" key="15">
    <source>
        <dbReference type="Pfam" id="PF07715"/>
    </source>
</evidence>
<proteinExistence type="inferred from homology"/>
<dbReference type="InterPro" id="IPR012910">
    <property type="entry name" value="Plug_dom"/>
</dbReference>
<dbReference type="GO" id="GO:0009279">
    <property type="term" value="C:cell outer membrane"/>
    <property type="evidence" value="ECO:0007669"/>
    <property type="project" value="UniProtKB-SubCell"/>
</dbReference>
<evidence type="ECO:0000256" key="4">
    <source>
        <dbReference type="ARBA" id="ARBA00022692"/>
    </source>
</evidence>
<dbReference type="PANTHER" id="PTHR47234:SF2">
    <property type="entry name" value="TONB-DEPENDENT RECEPTOR"/>
    <property type="match status" value="1"/>
</dbReference>
<evidence type="ECO:0000256" key="2">
    <source>
        <dbReference type="ARBA" id="ARBA00022448"/>
    </source>
</evidence>
<dbReference type="InterPro" id="IPR039426">
    <property type="entry name" value="TonB-dep_rcpt-like"/>
</dbReference>
<comment type="subcellular location">
    <subcellularLocation>
        <location evidence="1 9">Cell outer membrane</location>
        <topology evidence="1 9">Multi-pass membrane protein</topology>
    </subcellularLocation>
</comment>
<dbReference type="Pfam" id="PF07715">
    <property type="entry name" value="Plug"/>
    <property type="match status" value="1"/>
</dbReference>
<evidence type="ECO:0000256" key="3">
    <source>
        <dbReference type="ARBA" id="ARBA00022452"/>
    </source>
</evidence>
<dbReference type="Gene3D" id="2.170.130.10">
    <property type="entry name" value="TonB-dependent receptor, plug domain"/>
    <property type="match status" value="1"/>
</dbReference>
<dbReference type="PROSITE" id="PS00430">
    <property type="entry name" value="TONB_DEPENDENT_REC_1"/>
    <property type="match status" value="1"/>
</dbReference>
<keyword evidence="7 9" id="KW-0472">Membrane</keyword>
<evidence type="ECO:0000256" key="12">
    <source>
        <dbReference type="SAM" id="MobiDB-lite"/>
    </source>
</evidence>
<comment type="caution">
    <text evidence="16">The sequence shown here is derived from an EMBL/GenBank/DDBJ whole genome shotgun (WGS) entry which is preliminary data.</text>
</comment>
<feature type="short sequence motif" description="TonB box" evidence="10">
    <location>
        <begin position="46"/>
        <end position="52"/>
    </location>
</feature>
<dbReference type="PANTHER" id="PTHR47234">
    <property type="match status" value="1"/>
</dbReference>
<dbReference type="InterPro" id="IPR036942">
    <property type="entry name" value="Beta-barrel_TonB_sf"/>
</dbReference>
<sequence length="1023" mass="109395">MKTTHFKAALRSASCLSAALTFGTAVSAQAQDAAPQSAASDDAGETIIVTGSRIQRPNMTANSPVAVVSGEETVKRADITLETFLNTLPQVNPAGTSTSNNPGNGGQSNIDLRGLGTNRNLVLIDGRRPMVSASDQTVDLNTIPQGLIDRIDVLTGGAGATYGADAISGVVNMRLKRDFSGLEARATYSNSVPYTDSREWQIAATAGINFADGRGNIAASYEHSEREAMIKSQRAFAATATSTTGTFPTGKLAESSTNGISQAAIDALFSSYGVTAKDVPVAGTSKLGFNNDGSLFAVGVFNDPHDVANFRYDFNSAANPNGNYYPDFYTYNFDIINLLVLPVKRDTGFVTGHFEISPAIEIFGQGQYTKYETSSALAPTPVGTRIGNTLTNTNPANAVSDLVEPGKQTTALLVPITNPFLPADLATLLASRTGDDANIVGSGATEAFRISKRFLDTGLRQENFSNEVYQGLLGLRGEIAPGWRYEAYASYGKTTINDNQTGNVDVQKVQNLLEAADGGASLCAGGFNPFGIHPLSQECVDYIAVGTETKTTFTQKIYQGYVQGDLFEMPAGKLSVVLGAEHRSFNYRYDAGTAAGPIAGFNNGTNDHGTNTFTDIFGEASIPLLKDSFVNYAELTLTARRSTSKFNDIENGIKGDSQNSWAYGGTFTVEPIDAVRLRASYQHSVRAPNFGELFSGGSNFPSYFDPCSIGTNFRKNGGAAARDLCINAGSGIDPGGVDNYQQGPGSQVFLGYVGNPNLKPEKSDAITLGTVFQVGRLTGSIDWYSIKIKDTIIQPDPNLVIAACYGYHGKNPSLDPTSVYCSGLSRTPDISFISVPTALGGDGSGYFQFVNQGKIKTSGIDFQLAYTLPTEFIGPDAALTFNLMGNYLIDYKVEELPGVTIDYADTISYSGLGTSFPRWRGVLETTFAVSKAVSFDLRTRYIDGMKNRAAAQFPGEVFDKVDPVFYFDLGAEAKIDKLTLRIGANNLFNRKPELYSPNIQSGTDPSLYDVVGRRLYVSAKVKY</sequence>
<comment type="similarity">
    <text evidence="9 11">Belongs to the TonB-dependent receptor family.</text>
</comment>
<evidence type="ECO:0000256" key="10">
    <source>
        <dbReference type="PROSITE-ProRule" id="PRU10143"/>
    </source>
</evidence>
<keyword evidence="2 9" id="KW-0813">Transport</keyword>
<dbReference type="EMBL" id="BMZA01000007">
    <property type="protein sequence ID" value="GGZ06368.1"/>
    <property type="molecule type" value="Genomic_DNA"/>
</dbReference>
<keyword evidence="16" id="KW-0675">Receptor</keyword>
<feature type="chain" id="PRO_5036688422" evidence="13">
    <location>
        <begin position="31"/>
        <end position="1023"/>
    </location>
</feature>
<reference evidence="16" key="1">
    <citation type="journal article" date="2014" name="Int. J. Syst. Evol. Microbiol.">
        <title>Complete genome sequence of Corynebacterium casei LMG S-19264T (=DSM 44701T), isolated from a smear-ripened cheese.</title>
        <authorList>
            <consortium name="US DOE Joint Genome Institute (JGI-PGF)"/>
            <person name="Walter F."/>
            <person name="Albersmeier A."/>
            <person name="Kalinowski J."/>
            <person name="Ruckert C."/>
        </authorList>
    </citation>
    <scope>NUCLEOTIDE SEQUENCE</scope>
    <source>
        <strain evidence="16">KCTC 32255</strain>
    </source>
</reference>
<keyword evidence="17" id="KW-1185">Reference proteome</keyword>
<evidence type="ECO:0000256" key="9">
    <source>
        <dbReference type="PROSITE-ProRule" id="PRU01360"/>
    </source>
</evidence>
<dbReference type="InterPro" id="IPR037066">
    <property type="entry name" value="Plug_dom_sf"/>
</dbReference>
<feature type="domain" description="TonB-dependent receptor plug" evidence="15">
    <location>
        <begin position="59"/>
        <end position="170"/>
    </location>
</feature>
<dbReference type="Pfam" id="PF00593">
    <property type="entry name" value="TonB_dep_Rec_b-barrel"/>
    <property type="match status" value="1"/>
</dbReference>
<evidence type="ECO:0000256" key="13">
    <source>
        <dbReference type="SAM" id="SignalP"/>
    </source>
</evidence>
<dbReference type="RefSeq" id="WP_189621219.1">
    <property type="nucleotide sequence ID" value="NZ_BMZA01000007.1"/>
</dbReference>
<keyword evidence="3 9" id="KW-1134">Transmembrane beta strand</keyword>
<evidence type="ECO:0000256" key="1">
    <source>
        <dbReference type="ARBA" id="ARBA00004571"/>
    </source>
</evidence>
<keyword evidence="5 13" id="KW-0732">Signal</keyword>
<evidence type="ECO:0000313" key="16">
    <source>
        <dbReference type="EMBL" id="GGZ06368.1"/>
    </source>
</evidence>
<evidence type="ECO:0000256" key="6">
    <source>
        <dbReference type="ARBA" id="ARBA00023077"/>
    </source>
</evidence>
<evidence type="ECO:0000256" key="8">
    <source>
        <dbReference type="ARBA" id="ARBA00023237"/>
    </source>
</evidence>
<accession>A0A918PGN4</accession>
<keyword evidence="8 9" id="KW-0998">Cell outer membrane</keyword>
<keyword evidence="6 10" id="KW-0798">TonB box</keyword>
<keyword evidence="4 9" id="KW-0812">Transmembrane</keyword>
<feature type="domain" description="TonB-dependent receptor-like beta-barrel" evidence="14">
    <location>
        <begin position="463"/>
        <end position="987"/>
    </location>
</feature>
<organism evidence="16 17">
    <name type="scientific">Novosphingobium colocasiae</name>
    <dbReference type="NCBI Taxonomy" id="1256513"/>
    <lineage>
        <taxon>Bacteria</taxon>
        <taxon>Pseudomonadati</taxon>
        <taxon>Pseudomonadota</taxon>
        <taxon>Alphaproteobacteria</taxon>
        <taxon>Sphingomonadales</taxon>
        <taxon>Sphingomonadaceae</taxon>
        <taxon>Novosphingobium</taxon>
    </lineage>
</organism>
<gene>
    <name evidence="16" type="ORF">GCM10011614_21640</name>
</gene>
<dbReference type="SUPFAM" id="SSF56935">
    <property type="entry name" value="Porins"/>
    <property type="match status" value="1"/>
</dbReference>
<evidence type="ECO:0000256" key="7">
    <source>
        <dbReference type="ARBA" id="ARBA00023136"/>
    </source>
</evidence>
<dbReference type="Gene3D" id="2.40.170.20">
    <property type="entry name" value="TonB-dependent receptor, beta-barrel domain"/>
    <property type="match status" value="1"/>
</dbReference>
<feature type="signal peptide" evidence="13">
    <location>
        <begin position="1"/>
        <end position="30"/>
    </location>
</feature>
<name>A0A918PGN4_9SPHN</name>
<dbReference type="InterPro" id="IPR000531">
    <property type="entry name" value="Beta-barrel_TonB"/>
</dbReference>
<dbReference type="InterPro" id="IPR010916">
    <property type="entry name" value="TonB_box_CS"/>
</dbReference>
<dbReference type="PROSITE" id="PS52016">
    <property type="entry name" value="TONB_DEPENDENT_REC_3"/>
    <property type="match status" value="1"/>
</dbReference>